<proteinExistence type="predicted"/>
<feature type="region of interest" description="Disordered" evidence="1">
    <location>
        <begin position="1"/>
        <end position="31"/>
    </location>
</feature>
<reference evidence="2 3" key="1">
    <citation type="submission" date="2019-05" db="EMBL/GenBank/DDBJ databases">
        <title>Another draft genome of Portunus trituberculatus and its Hox gene families provides insights of decapod evolution.</title>
        <authorList>
            <person name="Jeong J.-H."/>
            <person name="Song I."/>
            <person name="Kim S."/>
            <person name="Choi T."/>
            <person name="Kim D."/>
            <person name="Ryu S."/>
            <person name="Kim W."/>
        </authorList>
    </citation>
    <scope>NUCLEOTIDE SEQUENCE [LARGE SCALE GENOMIC DNA]</scope>
    <source>
        <tissue evidence="2">Muscle</tissue>
    </source>
</reference>
<protein>
    <submittedName>
        <fullName evidence="2">Uncharacterized protein</fullName>
    </submittedName>
</protein>
<gene>
    <name evidence="2" type="ORF">E2C01_093524</name>
</gene>
<comment type="caution">
    <text evidence="2">The sequence shown here is derived from an EMBL/GenBank/DDBJ whole genome shotgun (WGS) entry which is preliminary data.</text>
</comment>
<dbReference type="EMBL" id="VSRR010112926">
    <property type="protein sequence ID" value="MPC98171.1"/>
    <property type="molecule type" value="Genomic_DNA"/>
</dbReference>
<name>A0A5B7JJD7_PORTR</name>
<evidence type="ECO:0000313" key="3">
    <source>
        <dbReference type="Proteomes" id="UP000324222"/>
    </source>
</evidence>
<sequence length="82" mass="9309">MEHADQQDKMRENEDEKGKVGKGEKIMKGLGDSREELQTKMQNMTLVRSVRSPSPSWFFLSSPLLSLVENVYVCASFLGVKM</sequence>
<dbReference type="AlphaFoldDB" id="A0A5B7JJD7"/>
<accession>A0A5B7JJD7</accession>
<organism evidence="2 3">
    <name type="scientific">Portunus trituberculatus</name>
    <name type="common">Swimming crab</name>
    <name type="synonym">Neptunus trituberculatus</name>
    <dbReference type="NCBI Taxonomy" id="210409"/>
    <lineage>
        <taxon>Eukaryota</taxon>
        <taxon>Metazoa</taxon>
        <taxon>Ecdysozoa</taxon>
        <taxon>Arthropoda</taxon>
        <taxon>Crustacea</taxon>
        <taxon>Multicrustacea</taxon>
        <taxon>Malacostraca</taxon>
        <taxon>Eumalacostraca</taxon>
        <taxon>Eucarida</taxon>
        <taxon>Decapoda</taxon>
        <taxon>Pleocyemata</taxon>
        <taxon>Brachyura</taxon>
        <taxon>Eubrachyura</taxon>
        <taxon>Portunoidea</taxon>
        <taxon>Portunidae</taxon>
        <taxon>Portuninae</taxon>
        <taxon>Portunus</taxon>
    </lineage>
</organism>
<dbReference type="Proteomes" id="UP000324222">
    <property type="component" value="Unassembled WGS sequence"/>
</dbReference>
<evidence type="ECO:0000313" key="2">
    <source>
        <dbReference type="EMBL" id="MPC98171.1"/>
    </source>
</evidence>
<keyword evidence="3" id="KW-1185">Reference proteome</keyword>
<evidence type="ECO:0000256" key="1">
    <source>
        <dbReference type="SAM" id="MobiDB-lite"/>
    </source>
</evidence>